<reference evidence="2" key="1">
    <citation type="journal article" date="2022" name="Int. J. Mol. Sci.">
        <title>Draft Genome of Tanacetum Coccineum: Genomic Comparison of Closely Related Tanacetum-Family Plants.</title>
        <authorList>
            <person name="Yamashiro T."/>
            <person name="Shiraishi A."/>
            <person name="Nakayama K."/>
            <person name="Satake H."/>
        </authorList>
    </citation>
    <scope>NUCLEOTIDE SEQUENCE</scope>
</reference>
<dbReference type="InterPro" id="IPR016024">
    <property type="entry name" value="ARM-type_fold"/>
</dbReference>
<gene>
    <name evidence="2" type="ORF">Tco_1122021</name>
</gene>
<reference evidence="2" key="2">
    <citation type="submission" date="2022-01" db="EMBL/GenBank/DDBJ databases">
        <authorList>
            <person name="Yamashiro T."/>
            <person name="Shiraishi A."/>
            <person name="Satake H."/>
            <person name="Nakayama K."/>
        </authorList>
    </citation>
    <scope>NUCLEOTIDE SEQUENCE</scope>
</reference>
<feature type="domain" description="TOG" evidence="1">
    <location>
        <begin position="68"/>
        <end position="277"/>
    </location>
</feature>
<accession>A0ABQ5IZD2</accession>
<proteinExistence type="predicted"/>
<comment type="caution">
    <text evidence="2">The sequence shown here is derived from an EMBL/GenBank/DDBJ whole genome shotgun (WGS) entry which is preliminary data.</text>
</comment>
<dbReference type="InterPro" id="IPR011989">
    <property type="entry name" value="ARM-like"/>
</dbReference>
<dbReference type="SUPFAM" id="SSF48371">
    <property type="entry name" value="ARM repeat"/>
    <property type="match status" value="1"/>
</dbReference>
<evidence type="ECO:0000313" key="3">
    <source>
        <dbReference type="Proteomes" id="UP001151760"/>
    </source>
</evidence>
<dbReference type="InterPro" id="IPR034085">
    <property type="entry name" value="TOG"/>
</dbReference>
<evidence type="ECO:0000259" key="1">
    <source>
        <dbReference type="SMART" id="SM01349"/>
    </source>
</evidence>
<organism evidence="2 3">
    <name type="scientific">Tanacetum coccineum</name>
    <dbReference type="NCBI Taxonomy" id="301880"/>
    <lineage>
        <taxon>Eukaryota</taxon>
        <taxon>Viridiplantae</taxon>
        <taxon>Streptophyta</taxon>
        <taxon>Embryophyta</taxon>
        <taxon>Tracheophyta</taxon>
        <taxon>Spermatophyta</taxon>
        <taxon>Magnoliopsida</taxon>
        <taxon>eudicotyledons</taxon>
        <taxon>Gunneridae</taxon>
        <taxon>Pentapetalae</taxon>
        <taxon>asterids</taxon>
        <taxon>campanulids</taxon>
        <taxon>Asterales</taxon>
        <taxon>Asteraceae</taxon>
        <taxon>Asteroideae</taxon>
        <taxon>Anthemideae</taxon>
        <taxon>Anthemidinae</taxon>
        <taxon>Tanacetum</taxon>
    </lineage>
</organism>
<dbReference type="Proteomes" id="UP001151760">
    <property type="component" value="Unassembled WGS sequence"/>
</dbReference>
<dbReference type="SMART" id="SM01349">
    <property type="entry name" value="TOG"/>
    <property type="match status" value="1"/>
</dbReference>
<keyword evidence="3" id="KW-1185">Reference proteome</keyword>
<name>A0ABQ5IZD2_9ASTR</name>
<evidence type="ECO:0000313" key="2">
    <source>
        <dbReference type="EMBL" id="GJU05591.1"/>
    </source>
</evidence>
<dbReference type="InterPro" id="IPR045110">
    <property type="entry name" value="XMAP215"/>
</dbReference>
<protein>
    <submittedName>
        <fullName evidence="2">Protein MOR1 isoform X1</fullName>
    </submittedName>
</protein>
<dbReference type="EMBL" id="BQNB010021361">
    <property type="protein sequence ID" value="GJU05591.1"/>
    <property type="molecule type" value="Genomic_DNA"/>
</dbReference>
<dbReference type="PANTHER" id="PTHR12609">
    <property type="entry name" value="MICROTUBULE ASSOCIATED PROTEIN XMAP215"/>
    <property type="match status" value="1"/>
</dbReference>
<sequence length="281" mass="31028">MAGFLSRLVTKICRVLTTRKTVDDDEVAPRRNEVRTFKVPDQYLLTTRTMDDEDAPGLKAVPNFQVPDEVEPEDVVDPAEMTTLESRLGSLIQHNTITRAPAFKAITSFNEQVIAPQEVDIPGSSEKNVQVEPQVIEVVSHIASTTTKFPKKCVVLCIGGICERVVDIKTRAQAIKCLTTFSEAMGTYFIFERTSKIMKEHKNPKVLSEGLLWMVFAIDDFGVAHLKLKDVFDFCNDIGLQSSAAATTIIATIKLIGVLHKLVGSDIKAFLSDVMPALLSC</sequence>
<dbReference type="Gene3D" id="1.25.10.10">
    <property type="entry name" value="Leucine-rich Repeat Variant"/>
    <property type="match status" value="1"/>
</dbReference>